<keyword evidence="3" id="KW-1185">Reference proteome</keyword>
<dbReference type="GO" id="GO:0071111">
    <property type="term" value="F:cyclic-guanylate-specific phosphodiesterase activity"/>
    <property type="evidence" value="ECO:0007669"/>
    <property type="project" value="InterPro"/>
</dbReference>
<dbReference type="PANTHER" id="PTHR33121">
    <property type="entry name" value="CYCLIC DI-GMP PHOSPHODIESTERASE PDEF"/>
    <property type="match status" value="1"/>
</dbReference>
<dbReference type="Pfam" id="PF00563">
    <property type="entry name" value="EAL"/>
    <property type="match status" value="1"/>
</dbReference>
<dbReference type="Proteomes" id="UP000325187">
    <property type="component" value="Unassembled WGS sequence"/>
</dbReference>
<evidence type="ECO:0000313" key="3">
    <source>
        <dbReference type="Proteomes" id="UP000325187"/>
    </source>
</evidence>
<sequence length="359" mass="39403">MSAAQTDFPIAGPGVVRALLWATDSDAAELLARELRAKGFASFATNAHSVVGVFADDVALLAQVLGDRLDLDQRRHTKALILNGKAPELGDFGNIQTVENLVHHHSSRWLVKLLDERRFKSQMQPIIEIESGRVHGYEFLFRGLKADGSMVPPVDMFTAARDEALLARLDACARDSAVRTGARFGIKEKLFINVLPHSVSVAQSSFTDTLDLIEAANIEPNRVVFEIVESEAVDDINELSKMINFCRSAGYRIALDDFGSGFNNLSMLIGLSPDYIKLDKGLISRIREEPPTWNLVANMVDAAKQSGVQVIAEGVEDDRTARLLKAMGADFLQAILSDALKIYRLKLLNNRYPLKGGGV</sequence>
<dbReference type="InterPro" id="IPR001633">
    <property type="entry name" value="EAL_dom"/>
</dbReference>
<organism evidence="2 3">
    <name type="scientific">Iodidimonas gelatinilytica</name>
    <dbReference type="NCBI Taxonomy" id="1236966"/>
    <lineage>
        <taxon>Bacteria</taxon>
        <taxon>Pseudomonadati</taxon>
        <taxon>Pseudomonadota</taxon>
        <taxon>Alphaproteobacteria</taxon>
        <taxon>Iodidimonadales</taxon>
        <taxon>Iodidimonadaceae</taxon>
        <taxon>Iodidimonas</taxon>
    </lineage>
</organism>
<dbReference type="Gene3D" id="3.20.20.450">
    <property type="entry name" value="EAL domain"/>
    <property type="match status" value="1"/>
</dbReference>
<dbReference type="CDD" id="cd01948">
    <property type="entry name" value="EAL"/>
    <property type="match status" value="1"/>
</dbReference>
<comment type="caution">
    <text evidence="2">The sequence shown here is derived from an EMBL/GenBank/DDBJ whole genome shotgun (WGS) entry which is preliminary data.</text>
</comment>
<dbReference type="InterPro" id="IPR035919">
    <property type="entry name" value="EAL_sf"/>
</dbReference>
<reference evidence="2 3" key="1">
    <citation type="submission" date="2019-09" db="EMBL/GenBank/DDBJ databases">
        <title>NBRP : Genome information of microbial organism related human and environment.</title>
        <authorList>
            <person name="Hattori M."/>
            <person name="Oshima K."/>
            <person name="Inaba H."/>
            <person name="Suda W."/>
            <person name="Sakamoto M."/>
            <person name="Iino T."/>
            <person name="Kitahara M."/>
            <person name="Oshida Y."/>
            <person name="Iida T."/>
            <person name="Kudo T."/>
            <person name="Itoh T."/>
            <person name="Ohkuma M."/>
        </authorList>
    </citation>
    <scope>NUCLEOTIDE SEQUENCE [LARGE SCALE GENOMIC DNA]</scope>
    <source>
        <strain evidence="2 3">Mie-1</strain>
    </source>
</reference>
<gene>
    <name evidence="2" type="ORF">JCM17845_08970</name>
</gene>
<name>A0A5A7MY66_9PROT</name>
<dbReference type="PROSITE" id="PS50883">
    <property type="entry name" value="EAL"/>
    <property type="match status" value="1"/>
</dbReference>
<dbReference type="SMART" id="SM00052">
    <property type="entry name" value="EAL"/>
    <property type="match status" value="1"/>
</dbReference>
<accession>A0A5A7MY66</accession>
<dbReference type="PANTHER" id="PTHR33121:SF70">
    <property type="entry name" value="SIGNALING PROTEIN YKOW"/>
    <property type="match status" value="1"/>
</dbReference>
<dbReference type="EMBL" id="BKCM01000003">
    <property type="protein sequence ID" value="GER00274.1"/>
    <property type="molecule type" value="Genomic_DNA"/>
</dbReference>
<proteinExistence type="predicted"/>
<evidence type="ECO:0000313" key="2">
    <source>
        <dbReference type="EMBL" id="GER00274.1"/>
    </source>
</evidence>
<evidence type="ECO:0000259" key="1">
    <source>
        <dbReference type="PROSITE" id="PS50883"/>
    </source>
</evidence>
<dbReference type="InterPro" id="IPR050706">
    <property type="entry name" value="Cyclic-di-GMP_PDE-like"/>
</dbReference>
<dbReference type="SUPFAM" id="SSF141868">
    <property type="entry name" value="EAL domain-like"/>
    <property type="match status" value="1"/>
</dbReference>
<feature type="domain" description="EAL" evidence="1">
    <location>
        <begin position="103"/>
        <end position="354"/>
    </location>
</feature>
<dbReference type="AlphaFoldDB" id="A0A5A7MY66"/>
<protein>
    <recommendedName>
        <fullName evidence="1">EAL domain-containing protein</fullName>
    </recommendedName>
</protein>